<organism evidence="2 3">
    <name type="scientific">Rheinheimera tangshanensis</name>
    <dbReference type="NCBI Taxonomy" id="400153"/>
    <lineage>
        <taxon>Bacteria</taxon>
        <taxon>Pseudomonadati</taxon>
        <taxon>Pseudomonadota</taxon>
        <taxon>Gammaproteobacteria</taxon>
        <taxon>Chromatiales</taxon>
        <taxon>Chromatiaceae</taxon>
        <taxon>Rheinheimera</taxon>
    </lineage>
</organism>
<sequence>MLPFIISRFFAIQILILLVLALANYFSAIKLGFVQDVLLLPALTVFLVYQYSKKQSAVLTTEQSQKVIYALILSDALIQAVLTFSSPAGIIAVQHFTDAALTYAAVMVFHSLMIYFAVGYGKSLFDKRQAIS</sequence>
<proteinExistence type="predicted"/>
<feature type="transmembrane region" description="Helical" evidence="1">
    <location>
        <begin position="67"/>
        <end position="93"/>
    </location>
</feature>
<evidence type="ECO:0000313" key="3">
    <source>
        <dbReference type="Proteomes" id="UP000321814"/>
    </source>
</evidence>
<dbReference type="Proteomes" id="UP000321814">
    <property type="component" value="Unassembled WGS sequence"/>
</dbReference>
<keyword evidence="1" id="KW-0812">Transmembrane</keyword>
<dbReference type="EMBL" id="VRLR01000012">
    <property type="protein sequence ID" value="TXK78991.1"/>
    <property type="molecule type" value="Genomic_DNA"/>
</dbReference>
<dbReference type="RefSeq" id="WP_053423171.1">
    <property type="nucleotide sequence ID" value="NZ_BAAAGC010000015.1"/>
</dbReference>
<dbReference type="AlphaFoldDB" id="A0A5C8LNP5"/>
<keyword evidence="1" id="KW-0472">Membrane</keyword>
<keyword evidence="1" id="KW-1133">Transmembrane helix</keyword>
<gene>
    <name evidence="2" type="ORF">FU839_15665</name>
</gene>
<name>A0A5C8LNP5_9GAMM</name>
<protein>
    <submittedName>
        <fullName evidence="2">Uncharacterized protein</fullName>
    </submittedName>
</protein>
<keyword evidence="3" id="KW-1185">Reference proteome</keyword>
<evidence type="ECO:0000313" key="2">
    <source>
        <dbReference type="EMBL" id="TXK78991.1"/>
    </source>
</evidence>
<dbReference type="OrthoDB" id="5768719at2"/>
<reference evidence="2 3" key="1">
    <citation type="submission" date="2019-08" db="EMBL/GenBank/DDBJ databases">
        <title>Draft genome analysis of Rheinheimera tangshanensis isolated from the roots of fresh rice plants (Oryza sativa).</title>
        <authorList>
            <person name="Yu Q."/>
            <person name="Qi Y."/>
            <person name="Zhang H."/>
            <person name="Pu J."/>
        </authorList>
    </citation>
    <scope>NUCLEOTIDE SEQUENCE [LARGE SCALE GENOMIC DNA]</scope>
    <source>
        <strain evidence="2 3">JA3-B52</strain>
    </source>
</reference>
<comment type="caution">
    <text evidence="2">The sequence shown here is derived from an EMBL/GenBank/DDBJ whole genome shotgun (WGS) entry which is preliminary data.</text>
</comment>
<feature type="transmembrane region" description="Helical" evidence="1">
    <location>
        <begin position="99"/>
        <end position="118"/>
    </location>
</feature>
<evidence type="ECO:0000256" key="1">
    <source>
        <dbReference type="SAM" id="Phobius"/>
    </source>
</evidence>
<accession>A0A5C8LNP5</accession>